<dbReference type="InterPro" id="IPR018062">
    <property type="entry name" value="HTH_AraC-typ_CS"/>
</dbReference>
<protein>
    <submittedName>
        <fullName evidence="7">Response regulator</fullName>
    </submittedName>
</protein>
<evidence type="ECO:0000256" key="2">
    <source>
        <dbReference type="ARBA" id="ARBA00023125"/>
    </source>
</evidence>
<keyword evidence="1" id="KW-0805">Transcription regulation</keyword>
<sequence>MQNGKILIVEDQPNFRRGLVKLIEDGQHGWHVAGEAANGSEALDMLDCLQPDLVLTDIRMPKMNGIDFIAELRQRYPDMLFIFLTAYRSFDYAQSAVKMGALDYLVKPCTEEDVRKVLAKASSWFREQAEQRRNDMLRLRREQAQALRCVLLNLPCEQEMTAVLDEALCGKELWLLRLGWEADPNLIAGQQDIEARHAAVFGNLEQRLYQADPASLLVAVEHSRLLVAAEAELDEASVSEAIRCSLDPFPDISFRLMRMGSAPQAKHMAGIYTRMNKMAELEEAGHKKAGQEAHVPADAVIDPERVRDLEVRISGILSLGQMDRLRHFLEDLTVPIAGMKPRERSAYAAAVCAALQSVRRQLGIQGAGQTVTDPSALLPPAQGESATIRWVKDRTERFLHDYRSWREAAHSGSLLDKALAYIGERYMGDCRLADAAAHVRLNPSYFSVWFKKETGESFTRCLTRLRMEKAAELLRHTDMKISEIAITVGYNEPNYFTNAFRQFYRQSPKEWRSAFGR</sequence>
<dbReference type="InterPro" id="IPR020449">
    <property type="entry name" value="Tscrpt_reg_AraC-type_HTH"/>
</dbReference>
<evidence type="ECO:0000313" key="7">
    <source>
        <dbReference type="EMBL" id="MFC0215533.1"/>
    </source>
</evidence>
<evidence type="ECO:0000256" key="3">
    <source>
        <dbReference type="ARBA" id="ARBA00023163"/>
    </source>
</evidence>
<dbReference type="CDD" id="cd17536">
    <property type="entry name" value="REC_YesN-like"/>
    <property type="match status" value="1"/>
</dbReference>
<evidence type="ECO:0000259" key="5">
    <source>
        <dbReference type="PROSITE" id="PS01124"/>
    </source>
</evidence>
<dbReference type="InterPro" id="IPR009057">
    <property type="entry name" value="Homeodomain-like_sf"/>
</dbReference>
<evidence type="ECO:0000313" key="8">
    <source>
        <dbReference type="Proteomes" id="UP001589776"/>
    </source>
</evidence>
<dbReference type="PANTHER" id="PTHR43280:SF2">
    <property type="entry name" value="HTH-TYPE TRANSCRIPTIONAL REGULATOR EXSA"/>
    <property type="match status" value="1"/>
</dbReference>
<accession>A0ABV6DSA5</accession>
<dbReference type="PRINTS" id="PR00032">
    <property type="entry name" value="HTHARAC"/>
</dbReference>
<feature type="domain" description="Response regulatory" evidence="6">
    <location>
        <begin position="5"/>
        <end position="122"/>
    </location>
</feature>
<dbReference type="InterPro" id="IPR011006">
    <property type="entry name" value="CheY-like_superfamily"/>
</dbReference>
<dbReference type="Gene3D" id="1.10.10.60">
    <property type="entry name" value="Homeodomain-like"/>
    <property type="match status" value="2"/>
</dbReference>
<organism evidence="7 8">
    <name type="scientific">Paenibacillus chartarius</name>
    <dbReference type="NCBI Taxonomy" id="747481"/>
    <lineage>
        <taxon>Bacteria</taxon>
        <taxon>Bacillati</taxon>
        <taxon>Bacillota</taxon>
        <taxon>Bacilli</taxon>
        <taxon>Bacillales</taxon>
        <taxon>Paenibacillaceae</taxon>
        <taxon>Paenibacillus</taxon>
    </lineage>
</organism>
<dbReference type="PROSITE" id="PS50110">
    <property type="entry name" value="RESPONSE_REGULATORY"/>
    <property type="match status" value="1"/>
</dbReference>
<dbReference type="Pfam" id="PF00072">
    <property type="entry name" value="Response_reg"/>
    <property type="match status" value="1"/>
</dbReference>
<dbReference type="SMART" id="SM00342">
    <property type="entry name" value="HTH_ARAC"/>
    <property type="match status" value="1"/>
</dbReference>
<dbReference type="PROSITE" id="PS01124">
    <property type="entry name" value="HTH_ARAC_FAMILY_2"/>
    <property type="match status" value="1"/>
</dbReference>
<reference evidence="7 8" key="1">
    <citation type="submission" date="2024-09" db="EMBL/GenBank/DDBJ databases">
        <authorList>
            <person name="Sun Q."/>
            <person name="Mori K."/>
        </authorList>
    </citation>
    <scope>NUCLEOTIDE SEQUENCE [LARGE SCALE GENOMIC DNA]</scope>
    <source>
        <strain evidence="7 8">CCM 7759</strain>
    </source>
</reference>
<dbReference type="Proteomes" id="UP001589776">
    <property type="component" value="Unassembled WGS sequence"/>
</dbReference>
<feature type="domain" description="HTH araC/xylS-type" evidence="5">
    <location>
        <begin position="416"/>
        <end position="514"/>
    </location>
</feature>
<dbReference type="PANTHER" id="PTHR43280">
    <property type="entry name" value="ARAC-FAMILY TRANSCRIPTIONAL REGULATOR"/>
    <property type="match status" value="1"/>
</dbReference>
<keyword evidence="3" id="KW-0804">Transcription</keyword>
<feature type="modified residue" description="4-aspartylphosphate" evidence="4">
    <location>
        <position position="57"/>
    </location>
</feature>
<keyword evidence="8" id="KW-1185">Reference proteome</keyword>
<gene>
    <name evidence="7" type="ORF">ACFFK0_24365</name>
</gene>
<dbReference type="PROSITE" id="PS00041">
    <property type="entry name" value="HTH_ARAC_FAMILY_1"/>
    <property type="match status" value="1"/>
</dbReference>
<evidence type="ECO:0000259" key="6">
    <source>
        <dbReference type="PROSITE" id="PS50110"/>
    </source>
</evidence>
<dbReference type="SUPFAM" id="SSF46689">
    <property type="entry name" value="Homeodomain-like"/>
    <property type="match status" value="2"/>
</dbReference>
<evidence type="ECO:0000256" key="4">
    <source>
        <dbReference type="PROSITE-ProRule" id="PRU00169"/>
    </source>
</evidence>
<comment type="caution">
    <text evidence="7">The sequence shown here is derived from an EMBL/GenBank/DDBJ whole genome shotgun (WGS) entry which is preliminary data.</text>
</comment>
<dbReference type="EMBL" id="JBHLWN010000098">
    <property type="protein sequence ID" value="MFC0215533.1"/>
    <property type="molecule type" value="Genomic_DNA"/>
</dbReference>
<evidence type="ECO:0000256" key="1">
    <source>
        <dbReference type="ARBA" id="ARBA00023015"/>
    </source>
</evidence>
<proteinExistence type="predicted"/>
<dbReference type="InterPro" id="IPR001789">
    <property type="entry name" value="Sig_transdc_resp-reg_receiver"/>
</dbReference>
<dbReference type="SUPFAM" id="SSF52172">
    <property type="entry name" value="CheY-like"/>
    <property type="match status" value="1"/>
</dbReference>
<dbReference type="InterPro" id="IPR018060">
    <property type="entry name" value="HTH_AraC"/>
</dbReference>
<dbReference type="Gene3D" id="3.40.50.2300">
    <property type="match status" value="1"/>
</dbReference>
<keyword evidence="2" id="KW-0238">DNA-binding</keyword>
<keyword evidence="4" id="KW-0597">Phosphoprotein</keyword>
<dbReference type="SMART" id="SM00448">
    <property type="entry name" value="REC"/>
    <property type="match status" value="1"/>
</dbReference>
<name>A0ABV6DSA5_9BACL</name>
<dbReference type="RefSeq" id="WP_377472982.1">
    <property type="nucleotide sequence ID" value="NZ_JBHLWN010000098.1"/>
</dbReference>
<dbReference type="Pfam" id="PF12833">
    <property type="entry name" value="HTH_18"/>
    <property type="match status" value="1"/>
</dbReference>